<protein>
    <submittedName>
        <fullName evidence="9">DUF2029 domain-containing protein</fullName>
    </submittedName>
</protein>
<dbReference type="AlphaFoldDB" id="A0A5C7JAZ2"/>
<dbReference type="EMBL" id="SSDS01000009">
    <property type="protein sequence ID" value="TXG78647.1"/>
    <property type="molecule type" value="Genomic_DNA"/>
</dbReference>
<dbReference type="GO" id="GO:0005886">
    <property type="term" value="C:plasma membrane"/>
    <property type="evidence" value="ECO:0007669"/>
    <property type="project" value="UniProtKB-SubCell"/>
</dbReference>
<name>A0A5C7JAZ2_9BACT</name>
<feature type="transmembrane region" description="Helical" evidence="8">
    <location>
        <begin position="387"/>
        <end position="404"/>
    </location>
</feature>
<keyword evidence="3" id="KW-0808">Transferase</keyword>
<dbReference type="Pfam" id="PF09594">
    <property type="entry name" value="GT87"/>
    <property type="match status" value="1"/>
</dbReference>
<gene>
    <name evidence="9" type="ORF">E6Q11_00590</name>
</gene>
<keyword evidence="2" id="KW-1003">Cell membrane</keyword>
<feature type="transmembrane region" description="Helical" evidence="8">
    <location>
        <begin position="273"/>
        <end position="291"/>
    </location>
</feature>
<evidence type="ECO:0000313" key="9">
    <source>
        <dbReference type="EMBL" id="TXG78647.1"/>
    </source>
</evidence>
<evidence type="ECO:0000313" key="10">
    <source>
        <dbReference type="Proteomes" id="UP000321026"/>
    </source>
</evidence>
<evidence type="ECO:0000256" key="6">
    <source>
        <dbReference type="ARBA" id="ARBA00023136"/>
    </source>
</evidence>
<evidence type="ECO:0000256" key="4">
    <source>
        <dbReference type="ARBA" id="ARBA00022692"/>
    </source>
</evidence>
<dbReference type="GO" id="GO:0016758">
    <property type="term" value="F:hexosyltransferase activity"/>
    <property type="evidence" value="ECO:0007669"/>
    <property type="project" value="InterPro"/>
</dbReference>
<evidence type="ECO:0000256" key="2">
    <source>
        <dbReference type="ARBA" id="ARBA00022475"/>
    </source>
</evidence>
<feature type="transmembrane region" description="Helical" evidence="8">
    <location>
        <begin position="336"/>
        <end position="354"/>
    </location>
</feature>
<keyword evidence="6 8" id="KW-0472">Membrane</keyword>
<feature type="transmembrane region" description="Helical" evidence="8">
    <location>
        <begin position="167"/>
        <end position="184"/>
    </location>
</feature>
<comment type="subcellular location">
    <subcellularLocation>
        <location evidence="1">Cell membrane</location>
        <topology evidence="1">Multi-pass membrane protein</topology>
    </subcellularLocation>
</comment>
<sequence length="413" mass="48073">MSISLLTILLFALVSPLIIDFTIFHDKQSNIYYGVVFGLLLLMAVFDIYKDKFKWITNVRTFTVFAIIALTIGIGCVVYVFDRHKISSAYRTHDIIIQQEIAVRMLLTGKNPYKETYFGTALEEFKYYDNQTNPALYHFVMEPFYLVSVVPFYAAQSKTVGFFDARIPLYLLFGILLIGGFMFIKDKEEKLLFITLMTFNPMTVRFLLEGRSDMFMLPFLFGGFIFLYKKRYSFAIILIALAFAIKQTAWPLFPLLFYFLWLQTKDIKQVGKYLLIFVITFGIFVLPFLLWNPKAFLDSTVFFVSGNSANSVPISGYGFSVLLMNMGVIKDSHERYPFIVWQIIFAIPVLLILARRLRENTTVKFLIIAYTIFLAVFWHFSRYFNDSHIGFISSLLIIAYFFPAEKMKLKKSR</sequence>
<comment type="similarity">
    <text evidence="7">Belongs to the glycosyltransferase 87 family.</text>
</comment>
<proteinExistence type="inferred from homology"/>
<accession>A0A5C7JAZ2</accession>
<reference evidence="9 10" key="1">
    <citation type="submission" date="2018-09" db="EMBL/GenBank/DDBJ databases">
        <title>Metagenome Assembled Genomes from an Advanced Water Purification Facility.</title>
        <authorList>
            <person name="Stamps B.W."/>
            <person name="Spear J.R."/>
        </authorList>
    </citation>
    <scope>NUCLEOTIDE SEQUENCE [LARGE SCALE GENOMIC DNA]</scope>
    <source>
        <strain evidence="9">Bin_63_2</strain>
    </source>
</reference>
<feature type="transmembrane region" description="Helical" evidence="8">
    <location>
        <begin position="361"/>
        <end position="381"/>
    </location>
</feature>
<comment type="caution">
    <text evidence="9">The sequence shown here is derived from an EMBL/GenBank/DDBJ whole genome shotgun (WGS) entry which is preliminary data.</text>
</comment>
<feature type="transmembrane region" description="Helical" evidence="8">
    <location>
        <begin position="213"/>
        <end position="228"/>
    </location>
</feature>
<evidence type="ECO:0000256" key="5">
    <source>
        <dbReference type="ARBA" id="ARBA00022989"/>
    </source>
</evidence>
<organism evidence="9 10">
    <name type="scientific">Candidatus Dojkabacteria bacterium</name>
    <dbReference type="NCBI Taxonomy" id="2099670"/>
    <lineage>
        <taxon>Bacteria</taxon>
        <taxon>Candidatus Dojkabacteria</taxon>
    </lineage>
</organism>
<feature type="transmembrane region" description="Helical" evidence="8">
    <location>
        <begin position="190"/>
        <end position="208"/>
    </location>
</feature>
<evidence type="ECO:0000256" key="8">
    <source>
        <dbReference type="SAM" id="Phobius"/>
    </source>
</evidence>
<evidence type="ECO:0000256" key="7">
    <source>
        <dbReference type="ARBA" id="ARBA00024033"/>
    </source>
</evidence>
<evidence type="ECO:0000256" key="3">
    <source>
        <dbReference type="ARBA" id="ARBA00022679"/>
    </source>
</evidence>
<feature type="transmembrane region" description="Helical" evidence="8">
    <location>
        <begin position="61"/>
        <end position="81"/>
    </location>
</feature>
<evidence type="ECO:0000256" key="1">
    <source>
        <dbReference type="ARBA" id="ARBA00004651"/>
    </source>
</evidence>
<feature type="transmembrane region" description="Helical" evidence="8">
    <location>
        <begin position="234"/>
        <end position="261"/>
    </location>
</feature>
<keyword evidence="5 8" id="KW-1133">Transmembrane helix</keyword>
<feature type="transmembrane region" description="Helical" evidence="8">
    <location>
        <begin position="30"/>
        <end position="49"/>
    </location>
</feature>
<keyword evidence="4 8" id="KW-0812">Transmembrane</keyword>
<dbReference type="InterPro" id="IPR018584">
    <property type="entry name" value="GT87"/>
</dbReference>
<dbReference type="Proteomes" id="UP000321026">
    <property type="component" value="Unassembled WGS sequence"/>
</dbReference>
<feature type="transmembrane region" description="Helical" evidence="8">
    <location>
        <begin position="135"/>
        <end position="155"/>
    </location>
</feature>